<gene>
    <name evidence="4" type="ORF">D4L85_32875</name>
</gene>
<dbReference type="GO" id="GO:0016787">
    <property type="term" value="F:hydrolase activity"/>
    <property type="evidence" value="ECO:0007669"/>
    <property type="project" value="UniProtKB-KW"/>
</dbReference>
<keyword evidence="2" id="KW-0472">Membrane</keyword>
<keyword evidence="1 4" id="KW-0378">Hydrolase</keyword>
<feature type="domain" description="AB hydrolase-1" evidence="3">
    <location>
        <begin position="202"/>
        <end position="476"/>
    </location>
</feature>
<dbReference type="AlphaFoldDB" id="A0A385SYC5"/>
<dbReference type="SUPFAM" id="SSF53474">
    <property type="entry name" value="alpha/beta-Hydrolases"/>
    <property type="match status" value="1"/>
</dbReference>
<evidence type="ECO:0000313" key="4">
    <source>
        <dbReference type="EMBL" id="AYB35085.1"/>
    </source>
</evidence>
<dbReference type="InterPro" id="IPR029058">
    <property type="entry name" value="AB_hydrolase_fold"/>
</dbReference>
<name>A0A385SYC5_9BACT</name>
<evidence type="ECO:0000256" key="2">
    <source>
        <dbReference type="SAM" id="Phobius"/>
    </source>
</evidence>
<dbReference type="Pfam" id="PF00561">
    <property type="entry name" value="Abhydrolase_1"/>
    <property type="match status" value="1"/>
</dbReference>
<feature type="transmembrane region" description="Helical" evidence="2">
    <location>
        <begin position="12"/>
        <end position="35"/>
    </location>
</feature>
<organism evidence="4 5">
    <name type="scientific">Chryseolinea soli</name>
    <dbReference type="NCBI Taxonomy" id="2321403"/>
    <lineage>
        <taxon>Bacteria</taxon>
        <taxon>Pseudomonadati</taxon>
        <taxon>Bacteroidota</taxon>
        <taxon>Cytophagia</taxon>
        <taxon>Cytophagales</taxon>
        <taxon>Fulvivirgaceae</taxon>
        <taxon>Chryseolinea</taxon>
    </lineage>
</organism>
<evidence type="ECO:0000256" key="1">
    <source>
        <dbReference type="ARBA" id="ARBA00022801"/>
    </source>
</evidence>
<dbReference type="OrthoDB" id="9773293at2"/>
<dbReference type="InterPro" id="IPR000639">
    <property type="entry name" value="Epox_hydrolase-like"/>
</dbReference>
<dbReference type="KEGG" id="chk:D4L85_32875"/>
<reference evidence="5" key="1">
    <citation type="submission" date="2018-09" db="EMBL/GenBank/DDBJ databases">
        <title>Chryseolinea sp. KIS68-18 isolated from soil.</title>
        <authorList>
            <person name="Weon H.-Y."/>
            <person name="Kwon S.-W."/>
            <person name="Lee S.A."/>
        </authorList>
    </citation>
    <scope>NUCLEOTIDE SEQUENCE [LARGE SCALE GENOMIC DNA]</scope>
    <source>
        <strain evidence="5">KIS68-18</strain>
    </source>
</reference>
<accession>A0A385SYC5</accession>
<feature type="transmembrane region" description="Helical" evidence="2">
    <location>
        <begin position="84"/>
        <end position="104"/>
    </location>
</feature>
<dbReference type="EMBL" id="CP032382">
    <property type="protein sequence ID" value="AYB35085.1"/>
    <property type="molecule type" value="Genomic_DNA"/>
</dbReference>
<dbReference type="PRINTS" id="PR00412">
    <property type="entry name" value="EPOXHYDRLASE"/>
</dbReference>
<keyword evidence="2" id="KW-1133">Transmembrane helix</keyword>
<dbReference type="InterPro" id="IPR000073">
    <property type="entry name" value="AB_hydrolase_1"/>
</dbReference>
<dbReference type="Proteomes" id="UP000266183">
    <property type="component" value="Chromosome"/>
</dbReference>
<keyword evidence="2" id="KW-0812">Transmembrane</keyword>
<proteinExistence type="predicted"/>
<evidence type="ECO:0000259" key="3">
    <source>
        <dbReference type="Pfam" id="PF00561"/>
    </source>
</evidence>
<sequence>MNASIVYQILKLFHIYGFITAIGITIANLIAYRQFWRHYAVDRAQAIITFQVIQKLQIAGMVGMITVLLAGFGMLAIHGAFTSLLWFQIKLGLIVLIFVNGFTLGRTSAVGLKTILEQKPIPNEKEFTMAIQRRMQRFIVIQLMIFSTIVLLSVFRFNRNTTTSSENNMKNNKEVIDQVEVMHGYATINGIRYHYAEAGTGPLVVMIHGFPELWYSWRHQLAALAKAGYHAVAPDLRGFGESEVTTPVRDYSILQHARDVKALIDYLGAKTATVVGHDWGANIMWIMPMLYPETVTAAVSLSIPFYPEPRDPSKFKSFGSGKFNQFREPGVTEAEFNEDPARFFKLFFYGLSGDAPSGTIDTLFMSKFPENAKLLDGFPEPPTLPAWLSQEDLDYYVAAYRKTGITGALGFYRNMENDYPSLVDLYKKGIHQPVLFIGGGEEPAVKYGKLDLMKEALPNFRTSIVLAGCGHWLQQERSEAVNAAIIDFLDHEVDKLK</sequence>
<dbReference type="Gene3D" id="3.40.50.1820">
    <property type="entry name" value="alpha/beta hydrolase"/>
    <property type="match status" value="1"/>
</dbReference>
<keyword evidence="5" id="KW-1185">Reference proteome</keyword>
<feature type="transmembrane region" description="Helical" evidence="2">
    <location>
        <begin position="138"/>
        <end position="157"/>
    </location>
</feature>
<evidence type="ECO:0000313" key="5">
    <source>
        <dbReference type="Proteomes" id="UP000266183"/>
    </source>
</evidence>
<dbReference type="PANTHER" id="PTHR43329">
    <property type="entry name" value="EPOXIDE HYDROLASE"/>
    <property type="match status" value="1"/>
</dbReference>
<dbReference type="RefSeq" id="WP_119758336.1">
    <property type="nucleotide sequence ID" value="NZ_CP032382.1"/>
</dbReference>
<protein>
    <submittedName>
        <fullName evidence="4">Alpha/beta hydrolase</fullName>
    </submittedName>
</protein>
<feature type="transmembrane region" description="Helical" evidence="2">
    <location>
        <begin position="56"/>
        <end position="78"/>
    </location>
</feature>